<evidence type="ECO:0000313" key="2">
    <source>
        <dbReference type="EMBL" id="RIJ44270.1"/>
    </source>
</evidence>
<comment type="caution">
    <text evidence="2">The sequence shown here is derived from an EMBL/GenBank/DDBJ whole genome shotgun (WGS) entry which is preliminary data.</text>
</comment>
<evidence type="ECO:0000256" key="1">
    <source>
        <dbReference type="SAM" id="Phobius"/>
    </source>
</evidence>
<dbReference type="Proteomes" id="UP000266484">
    <property type="component" value="Unassembled WGS sequence"/>
</dbReference>
<feature type="transmembrane region" description="Helical" evidence="1">
    <location>
        <begin position="67"/>
        <end position="86"/>
    </location>
</feature>
<keyword evidence="1" id="KW-0472">Membrane</keyword>
<feature type="transmembrane region" description="Helical" evidence="1">
    <location>
        <begin position="155"/>
        <end position="171"/>
    </location>
</feature>
<evidence type="ECO:0000313" key="3">
    <source>
        <dbReference type="Proteomes" id="UP000266484"/>
    </source>
</evidence>
<accession>A0A399SKY1</accession>
<feature type="transmembrane region" description="Helical" evidence="1">
    <location>
        <begin position="125"/>
        <end position="148"/>
    </location>
</feature>
<sequence>RPRTPAGSRDPGRTLVPAIAIALLTGLAAAAFWPVYRDASFVRMAGITLVVGALVAVAGARLRWGSAVVAAATLVAFLALGVPLAVPTGAVDGWRPTLQGLAELVEGASLGIVRLLTIALPVGDYQALLVPAFALVLLGSVVGVTVALRSQRPELAVIPSLVILVVAAALGPDRSQGPDAPDAAGLLVPVALAWLAAALLWIARCRWRRRHRAVRRLGRQSGIPVESASDRRRSGTRTGVSAVVVLA</sequence>
<proteinExistence type="predicted"/>
<gene>
    <name evidence="2" type="ORF">DZG00_16040</name>
</gene>
<keyword evidence="1" id="KW-0812">Transmembrane</keyword>
<organism evidence="2 3">
    <name type="scientific">Clavibacter lycopersici</name>
    <dbReference type="NCBI Taxonomy" id="2301718"/>
    <lineage>
        <taxon>Bacteria</taxon>
        <taxon>Bacillati</taxon>
        <taxon>Actinomycetota</taxon>
        <taxon>Actinomycetes</taxon>
        <taxon>Micrococcales</taxon>
        <taxon>Microbacteriaceae</taxon>
        <taxon>Clavibacter</taxon>
    </lineage>
</organism>
<feature type="non-terminal residue" evidence="2">
    <location>
        <position position="1"/>
    </location>
</feature>
<feature type="non-terminal residue" evidence="2">
    <location>
        <position position="247"/>
    </location>
</feature>
<dbReference type="EMBL" id="QWGT01000478">
    <property type="protein sequence ID" value="RIJ44270.1"/>
    <property type="molecule type" value="Genomic_DNA"/>
</dbReference>
<protein>
    <submittedName>
        <fullName evidence="2">Transglutaminase domain-containing protein</fullName>
    </submittedName>
</protein>
<feature type="transmembrane region" description="Helical" evidence="1">
    <location>
        <begin position="183"/>
        <end position="203"/>
    </location>
</feature>
<keyword evidence="1" id="KW-1133">Transmembrane helix</keyword>
<feature type="transmembrane region" description="Helical" evidence="1">
    <location>
        <begin position="12"/>
        <end position="35"/>
    </location>
</feature>
<keyword evidence="3" id="KW-1185">Reference proteome</keyword>
<reference evidence="2 3" key="1">
    <citation type="submission" date="2018-08" db="EMBL/GenBank/DDBJ databases">
        <title>Genome Sequence of Clavibacter michiganensis Subspecies type strains, and the Atypical Peach-Colored Strains Isolated from Tomato.</title>
        <authorList>
            <person name="Osdaghi E."/>
            <person name="Portier P."/>
            <person name="Briand M."/>
            <person name="Jacques M.-A."/>
        </authorList>
    </citation>
    <scope>NUCLEOTIDE SEQUENCE [LARGE SCALE GENOMIC DNA]</scope>
    <source>
        <strain evidence="2 3">CFBP 8615</strain>
    </source>
</reference>
<name>A0A399SKY1_9MICO</name>
<dbReference type="AlphaFoldDB" id="A0A399SKY1"/>
<feature type="transmembrane region" description="Helical" evidence="1">
    <location>
        <begin position="41"/>
        <end position="60"/>
    </location>
</feature>